<dbReference type="AlphaFoldDB" id="A0A291RR38"/>
<proteinExistence type="predicted"/>
<dbReference type="Proteomes" id="UP000221961">
    <property type="component" value="Chromosome"/>
</dbReference>
<dbReference type="KEGG" id="ntp:CRH09_29515"/>
<sequence>MSEIEYPRPGTVRALLVGMAGNRSRVVPDNPADTSMYLWGCGATGEHNMHQVRTRRITSPEALLEVATEFEEELPNLWGYGLGIFASGSEFADAVHLPPDAVRPARGGRFKFRVRDLVCGAVVFDARGLTRGVVICPPDPALIEWHYDTLASEPRERLLDRFFDGALSAGVWAAALSLEPIINADILSRLTPSTSAHRYWCKPQLPAEHD</sequence>
<accession>A0A291RR38</accession>
<organism evidence="1 2">
    <name type="scientific">Nocardia terpenica</name>
    <dbReference type="NCBI Taxonomy" id="455432"/>
    <lineage>
        <taxon>Bacteria</taxon>
        <taxon>Bacillati</taxon>
        <taxon>Actinomycetota</taxon>
        <taxon>Actinomycetes</taxon>
        <taxon>Mycobacteriales</taxon>
        <taxon>Nocardiaceae</taxon>
        <taxon>Nocardia</taxon>
    </lineage>
</organism>
<evidence type="ECO:0000313" key="2">
    <source>
        <dbReference type="Proteomes" id="UP000221961"/>
    </source>
</evidence>
<evidence type="ECO:0000313" key="1">
    <source>
        <dbReference type="EMBL" id="ATL69692.1"/>
    </source>
</evidence>
<protein>
    <submittedName>
        <fullName evidence="1">Uncharacterized protein</fullName>
    </submittedName>
</protein>
<reference evidence="1 2" key="1">
    <citation type="submission" date="2017-10" db="EMBL/GenBank/DDBJ databases">
        <title>Comparative genomics between pathogenic Norcardia.</title>
        <authorList>
            <person name="Zeng L."/>
        </authorList>
    </citation>
    <scope>NUCLEOTIDE SEQUENCE [LARGE SCALE GENOMIC DNA]</scope>
    <source>
        <strain evidence="1 2">NC_YFY_NT001</strain>
    </source>
</reference>
<gene>
    <name evidence="1" type="ORF">CRH09_29515</name>
</gene>
<dbReference type="EMBL" id="CP023778">
    <property type="protein sequence ID" value="ATL69692.1"/>
    <property type="molecule type" value="Genomic_DNA"/>
</dbReference>
<name>A0A291RR38_9NOCA</name>